<dbReference type="EMBL" id="AJWY01004525">
    <property type="protein sequence ID" value="EKC72136.1"/>
    <property type="molecule type" value="Genomic_DNA"/>
</dbReference>
<comment type="caution">
    <text evidence="2">The sequence shown here is derived from an EMBL/GenBank/DDBJ whole genome shotgun (WGS) entry which is preliminary data.</text>
</comment>
<evidence type="ECO:0000259" key="1">
    <source>
        <dbReference type="Pfam" id="PF13538"/>
    </source>
</evidence>
<dbReference type="AlphaFoldDB" id="K1UKZ7"/>
<dbReference type="SUPFAM" id="SSF52540">
    <property type="entry name" value="P-loop containing nucleoside triphosphate hydrolases"/>
    <property type="match status" value="1"/>
</dbReference>
<feature type="non-terminal residue" evidence="2">
    <location>
        <position position="374"/>
    </location>
</feature>
<proteinExistence type="predicted"/>
<keyword evidence="2" id="KW-0378">Hydrolase</keyword>
<keyword evidence="2" id="KW-0347">Helicase</keyword>
<reference evidence="2" key="1">
    <citation type="journal article" date="2013" name="Environ. Microbiol.">
        <title>Microbiota from the distal guts of lean and obese adolescents exhibit partial functional redundancy besides clear differences in community structure.</title>
        <authorList>
            <person name="Ferrer M."/>
            <person name="Ruiz A."/>
            <person name="Lanza F."/>
            <person name="Haange S.B."/>
            <person name="Oberbach A."/>
            <person name="Till H."/>
            <person name="Bargiela R."/>
            <person name="Campoy C."/>
            <person name="Segura M.T."/>
            <person name="Richter M."/>
            <person name="von Bergen M."/>
            <person name="Seifert J."/>
            <person name="Suarez A."/>
        </authorList>
    </citation>
    <scope>NUCLEOTIDE SEQUENCE</scope>
</reference>
<organism evidence="2">
    <name type="scientific">human gut metagenome</name>
    <dbReference type="NCBI Taxonomy" id="408170"/>
    <lineage>
        <taxon>unclassified sequences</taxon>
        <taxon>metagenomes</taxon>
        <taxon>organismal metagenomes</taxon>
    </lineage>
</organism>
<keyword evidence="2" id="KW-0547">Nucleotide-binding</keyword>
<feature type="domain" description="UvrD-like helicase C-terminal" evidence="1">
    <location>
        <begin position="294"/>
        <end position="340"/>
    </location>
</feature>
<dbReference type="InterPro" id="IPR027417">
    <property type="entry name" value="P-loop_NTPase"/>
</dbReference>
<dbReference type="GO" id="GO:0004386">
    <property type="term" value="F:helicase activity"/>
    <property type="evidence" value="ECO:0007669"/>
    <property type="project" value="UniProtKB-KW"/>
</dbReference>
<protein>
    <submittedName>
        <fullName evidence="2">Helicase</fullName>
    </submittedName>
</protein>
<gene>
    <name evidence="2" type="ORF">LEA_06898</name>
</gene>
<dbReference type="Pfam" id="PF13604">
    <property type="entry name" value="AAA_30"/>
    <property type="match status" value="1"/>
</dbReference>
<name>K1UKZ7_9ZZZZ</name>
<accession>K1UKZ7</accession>
<dbReference type="InterPro" id="IPR027785">
    <property type="entry name" value="UvrD-like_helicase_C"/>
</dbReference>
<sequence length="374" mass="43115">MISTMLSGRRKLFLTKTHTALQNLQRRINNPGADASFVSINSFTKRVNLPDYDVIFVDECSTIDNRAMKVFLEKMRPDTFLVLAGDTYQIESIDFGNWFTYAKDIIKTKGSNVELVSTWRTKDPGLIELWNETRNKGALITEKLVIDGPFSENIGEGVLNSEIMDEVILCLNYDGKFGLNNMNSYFQNANTEKAVVWRDWKYKVGDHILFNDTDRFSLLYNNLKGRIVQIELFDRRIRFTVDVEIPLTEQDCQNDGIEFIDIIDDVTRIRFDVLDFEEEMTDEDRKKTVVPFQLAYAVSIHKAQGLEYRSVKVVIPSSNAEKITHGIFYTAITRAKEKLKIYWSSETMQEVVAGFSVDTSRQKSLAIIKEKLKQ</sequence>
<dbReference type="CDD" id="cd18809">
    <property type="entry name" value="SF1_C_RecD"/>
    <property type="match status" value="1"/>
</dbReference>
<dbReference type="Gene3D" id="3.40.50.300">
    <property type="entry name" value="P-loop containing nucleotide triphosphate hydrolases"/>
    <property type="match status" value="2"/>
</dbReference>
<dbReference type="Pfam" id="PF13538">
    <property type="entry name" value="UvrD_C_2"/>
    <property type="match status" value="1"/>
</dbReference>
<evidence type="ECO:0000313" key="2">
    <source>
        <dbReference type="EMBL" id="EKC72136.1"/>
    </source>
</evidence>
<keyword evidence="2" id="KW-0067">ATP-binding</keyword>